<dbReference type="Pfam" id="PF01435">
    <property type="entry name" value="Peptidase_M48"/>
    <property type="match status" value="1"/>
</dbReference>
<dbReference type="EMBL" id="ML014219">
    <property type="protein sequence ID" value="RKP00383.1"/>
    <property type="molecule type" value="Genomic_DNA"/>
</dbReference>
<dbReference type="InterPro" id="IPR051156">
    <property type="entry name" value="Mito/Outer_Membr_Metalloprot"/>
</dbReference>
<dbReference type="OrthoDB" id="7464992at2759"/>
<evidence type="ECO:0000313" key="8">
    <source>
        <dbReference type="EMBL" id="RKP00383.1"/>
    </source>
</evidence>
<evidence type="ECO:0000256" key="5">
    <source>
        <dbReference type="ARBA" id="ARBA00023049"/>
    </source>
</evidence>
<evidence type="ECO:0000259" key="7">
    <source>
        <dbReference type="Pfam" id="PF01435"/>
    </source>
</evidence>
<evidence type="ECO:0000256" key="1">
    <source>
        <dbReference type="ARBA" id="ARBA00022670"/>
    </source>
</evidence>
<dbReference type="GO" id="GO:0004222">
    <property type="term" value="F:metalloendopeptidase activity"/>
    <property type="evidence" value="ECO:0007669"/>
    <property type="project" value="InterPro"/>
</dbReference>
<evidence type="ECO:0000256" key="2">
    <source>
        <dbReference type="ARBA" id="ARBA00022723"/>
    </source>
</evidence>
<keyword evidence="5 6" id="KW-0482">Metalloprotease</keyword>
<dbReference type="GO" id="GO:0034982">
    <property type="term" value="P:mitochondrial protein processing"/>
    <property type="evidence" value="ECO:0007669"/>
    <property type="project" value="TreeGrafter"/>
</dbReference>
<evidence type="ECO:0000256" key="6">
    <source>
        <dbReference type="RuleBase" id="RU003983"/>
    </source>
</evidence>
<reference evidence="9" key="1">
    <citation type="journal article" date="2018" name="Nat. Microbiol.">
        <title>Leveraging single-cell genomics to expand the fungal tree of life.</title>
        <authorList>
            <person name="Ahrendt S.R."/>
            <person name="Quandt C.A."/>
            <person name="Ciobanu D."/>
            <person name="Clum A."/>
            <person name="Salamov A."/>
            <person name="Andreopoulos B."/>
            <person name="Cheng J.F."/>
            <person name="Woyke T."/>
            <person name="Pelin A."/>
            <person name="Henrissat B."/>
            <person name="Reynolds N.K."/>
            <person name="Benny G.L."/>
            <person name="Smith M.E."/>
            <person name="James T.Y."/>
            <person name="Grigoriev I.V."/>
        </authorList>
    </citation>
    <scope>NUCLEOTIDE SEQUENCE [LARGE SCALE GENOMIC DNA]</scope>
    <source>
        <strain evidence="9">ATCC 52028</strain>
    </source>
</reference>
<comment type="cofactor">
    <cofactor evidence="6">
        <name>Zn(2+)</name>
        <dbReference type="ChEBI" id="CHEBI:29105"/>
    </cofactor>
    <text evidence="6">Binds 1 zinc ion per subunit.</text>
</comment>
<dbReference type="CDD" id="cd07331">
    <property type="entry name" value="M48C_Oma1_like"/>
    <property type="match status" value="1"/>
</dbReference>
<accession>A0A4P9X5H9</accession>
<organism evidence="8 9">
    <name type="scientific">Caulochytrium protostelioides</name>
    <dbReference type="NCBI Taxonomy" id="1555241"/>
    <lineage>
        <taxon>Eukaryota</taxon>
        <taxon>Fungi</taxon>
        <taxon>Fungi incertae sedis</taxon>
        <taxon>Chytridiomycota</taxon>
        <taxon>Chytridiomycota incertae sedis</taxon>
        <taxon>Chytridiomycetes</taxon>
        <taxon>Caulochytriales</taxon>
        <taxon>Caulochytriaceae</taxon>
        <taxon>Caulochytrium</taxon>
    </lineage>
</organism>
<comment type="similarity">
    <text evidence="6">Belongs to the peptidase M48 family.</text>
</comment>
<evidence type="ECO:0000313" key="9">
    <source>
        <dbReference type="Proteomes" id="UP000274922"/>
    </source>
</evidence>
<dbReference type="Gene3D" id="3.30.2010.10">
    <property type="entry name" value="Metalloproteases ('zincins'), catalytic domain"/>
    <property type="match status" value="1"/>
</dbReference>
<evidence type="ECO:0000256" key="3">
    <source>
        <dbReference type="ARBA" id="ARBA00022801"/>
    </source>
</evidence>
<keyword evidence="4 6" id="KW-0862">Zinc</keyword>
<dbReference type="GO" id="GO:0005743">
    <property type="term" value="C:mitochondrial inner membrane"/>
    <property type="evidence" value="ECO:0007669"/>
    <property type="project" value="TreeGrafter"/>
</dbReference>
<proteinExistence type="inferred from homology"/>
<dbReference type="PANTHER" id="PTHR22726:SF1">
    <property type="entry name" value="METALLOENDOPEPTIDASE OMA1, MITOCHONDRIAL"/>
    <property type="match status" value="1"/>
</dbReference>
<dbReference type="Proteomes" id="UP000274922">
    <property type="component" value="Unassembled WGS sequence"/>
</dbReference>
<dbReference type="InterPro" id="IPR001915">
    <property type="entry name" value="Peptidase_M48"/>
</dbReference>
<dbReference type="AlphaFoldDB" id="A0A4P9X5H9"/>
<keyword evidence="2" id="KW-0479">Metal-binding</keyword>
<dbReference type="PANTHER" id="PTHR22726">
    <property type="entry name" value="METALLOENDOPEPTIDASE OMA1"/>
    <property type="match status" value="1"/>
</dbReference>
<protein>
    <recommendedName>
        <fullName evidence="7">Peptidase M48 domain-containing protein</fullName>
    </recommendedName>
</protein>
<keyword evidence="3 6" id="KW-0378">Hydrolase</keyword>
<dbReference type="GO" id="GO:0046872">
    <property type="term" value="F:metal ion binding"/>
    <property type="evidence" value="ECO:0007669"/>
    <property type="project" value="UniProtKB-KW"/>
</dbReference>
<gene>
    <name evidence="8" type="ORF">CXG81DRAFT_13313</name>
</gene>
<dbReference type="GO" id="GO:0006515">
    <property type="term" value="P:protein quality control for misfolded or incompletely synthesized proteins"/>
    <property type="evidence" value="ECO:0007669"/>
    <property type="project" value="TreeGrafter"/>
</dbReference>
<evidence type="ECO:0000256" key="4">
    <source>
        <dbReference type="ARBA" id="ARBA00022833"/>
    </source>
</evidence>
<name>A0A4P9X5H9_9FUNG</name>
<keyword evidence="9" id="KW-1185">Reference proteome</keyword>
<feature type="domain" description="Peptidase M48" evidence="7">
    <location>
        <begin position="90"/>
        <end position="274"/>
    </location>
</feature>
<keyword evidence="1 6" id="KW-0645">Protease</keyword>
<sequence>MDALAPAGAARWTRRAARFLPRSRAARAWLGLAVVAVGGWYVSHLERTPVTQRLRYMHVSEAEERRLAAASYREIMLQHGHRLVPAQHAAARWVRRVAQRLIAATGLGDSLKWEVHVIDAPVANAFVLPGGKIFVFTGLLPLVQDEAGMAAVLAHEMAHQVARHAAEKVSQAKLVLWGRLMMAVLFDPNLARSTALLDLGVLKPHSRRTENEADYIGLMMMAQACYDPKGAIGLWQRMTAYEKQQAGRRGNNEIAKYFSTHPAGEERIDNLRRWMPEAEQKRTESNCESSSRLFAAFNHIAGRTRW</sequence>
<dbReference type="STRING" id="1555241.A0A4P9X5H9"/>